<dbReference type="STRING" id="1836467.BTR34_09775"/>
<comment type="caution">
    <text evidence="1">The sequence shown here is derived from an EMBL/GenBank/DDBJ whole genome shotgun (WGS) entry which is preliminary data.</text>
</comment>
<gene>
    <name evidence="1" type="ORF">A9200_01405</name>
</gene>
<evidence type="ECO:0000313" key="1">
    <source>
        <dbReference type="EMBL" id="OBR42074.1"/>
    </source>
</evidence>
<dbReference type="RefSeq" id="WP_068480826.1">
    <property type="nucleotide sequence ID" value="NZ_CP018760.1"/>
</dbReference>
<keyword evidence="2" id="KW-1185">Reference proteome</keyword>
<proteinExistence type="predicted"/>
<evidence type="ECO:0000313" key="2">
    <source>
        <dbReference type="Proteomes" id="UP000092164"/>
    </source>
</evidence>
<dbReference type="Proteomes" id="UP000092164">
    <property type="component" value="Unassembled WGS sequence"/>
</dbReference>
<sequence length="208" mass="23865">MKTKILLSLFSVVIFSSCIKDYHGNIDSKDSILTETNYIFSEDIKAKSLDFHIAMLEAEIKDLKMVLDLGQATNAQKERYVEATLEKDTALNEQRLILGYLDEVYKKGPKPLPPCPRPRNCNDFWEGLEIVTLPVNYETFRIEIYDKNNNVIARTEGYPKPLNDFEGYLNYIHLKFNTADYKGQILVKASGETKDGAFEPFSIESYIN</sequence>
<dbReference type="OrthoDB" id="9866858at2"/>
<organism evidence="1 2">
    <name type="scientific">Maribacter hydrothermalis</name>
    <dbReference type="NCBI Taxonomy" id="1836467"/>
    <lineage>
        <taxon>Bacteria</taxon>
        <taxon>Pseudomonadati</taxon>
        <taxon>Bacteroidota</taxon>
        <taxon>Flavobacteriia</taxon>
        <taxon>Flavobacteriales</taxon>
        <taxon>Flavobacteriaceae</taxon>
        <taxon>Maribacter</taxon>
    </lineage>
</organism>
<reference evidence="2" key="1">
    <citation type="submission" date="2016-06" db="EMBL/GenBank/DDBJ databases">
        <authorList>
            <person name="Zhan P."/>
        </authorList>
    </citation>
    <scope>NUCLEOTIDE SEQUENCE [LARGE SCALE GENOMIC DNA]</scope>
    <source>
        <strain evidence="2">T28</strain>
    </source>
</reference>
<protein>
    <submittedName>
        <fullName evidence="1">Uncharacterized protein</fullName>
    </submittedName>
</protein>
<dbReference type="KEGG" id="mart:BTR34_09775"/>
<accession>A0A1B7ZEW2</accession>
<dbReference type="EMBL" id="LZFP01000001">
    <property type="protein sequence ID" value="OBR42074.1"/>
    <property type="molecule type" value="Genomic_DNA"/>
</dbReference>
<dbReference type="AlphaFoldDB" id="A0A1B7ZEW2"/>
<name>A0A1B7ZEW2_9FLAO</name>
<dbReference type="PROSITE" id="PS51257">
    <property type="entry name" value="PROKAR_LIPOPROTEIN"/>
    <property type="match status" value="1"/>
</dbReference>